<keyword evidence="2" id="KW-1185">Reference proteome</keyword>
<organism evidence="1 2">
    <name type="scientific">Pleurodeles waltl</name>
    <name type="common">Iberian ribbed newt</name>
    <dbReference type="NCBI Taxonomy" id="8319"/>
    <lineage>
        <taxon>Eukaryota</taxon>
        <taxon>Metazoa</taxon>
        <taxon>Chordata</taxon>
        <taxon>Craniata</taxon>
        <taxon>Vertebrata</taxon>
        <taxon>Euteleostomi</taxon>
        <taxon>Amphibia</taxon>
        <taxon>Batrachia</taxon>
        <taxon>Caudata</taxon>
        <taxon>Salamandroidea</taxon>
        <taxon>Salamandridae</taxon>
        <taxon>Pleurodelinae</taxon>
        <taxon>Pleurodeles</taxon>
    </lineage>
</organism>
<evidence type="ECO:0000313" key="2">
    <source>
        <dbReference type="Proteomes" id="UP001066276"/>
    </source>
</evidence>
<dbReference type="AlphaFoldDB" id="A0AAV7RLE1"/>
<dbReference type="Proteomes" id="UP001066276">
    <property type="component" value="Chromosome 5"/>
</dbReference>
<evidence type="ECO:0000313" key="1">
    <source>
        <dbReference type="EMBL" id="KAJ1153507.1"/>
    </source>
</evidence>
<reference evidence="1" key="1">
    <citation type="journal article" date="2022" name="bioRxiv">
        <title>Sequencing and chromosome-scale assembly of the giantPleurodeles waltlgenome.</title>
        <authorList>
            <person name="Brown T."/>
            <person name="Elewa A."/>
            <person name="Iarovenko S."/>
            <person name="Subramanian E."/>
            <person name="Araus A.J."/>
            <person name="Petzold A."/>
            <person name="Susuki M."/>
            <person name="Suzuki K.-i.T."/>
            <person name="Hayashi T."/>
            <person name="Toyoda A."/>
            <person name="Oliveira C."/>
            <person name="Osipova E."/>
            <person name="Leigh N.D."/>
            <person name="Simon A."/>
            <person name="Yun M.H."/>
        </authorList>
    </citation>
    <scope>NUCLEOTIDE SEQUENCE</scope>
    <source>
        <strain evidence="1">20211129_DDA</strain>
        <tissue evidence="1">Liver</tissue>
    </source>
</reference>
<name>A0AAV7RLE1_PLEWA</name>
<proteinExistence type="predicted"/>
<gene>
    <name evidence="1" type="ORF">NDU88_006266</name>
</gene>
<dbReference type="EMBL" id="JANPWB010000009">
    <property type="protein sequence ID" value="KAJ1153507.1"/>
    <property type="molecule type" value="Genomic_DNA"/>
</dbReference>
<sequence>MSLLWAQTLSSHLGVAKVGEIPTATRGAQCETAQMLNSLAGELERTAHIVEVPLTAARALFLLKSRTDPGWV</sequence>
<accession>A0AAV7RLE1</accession>
<protein>
    <submittedName>
        <fullName evidence="1">Uncharacterized protein</fullName>
    </submittedName>
</protein>
<comment type="caution">
    <text evidence="1">The sequence shown here is derived from an EMBL/GenBank/DDBJ whole genome shotgun (WGS) entry which is preliminary data.</text>
</comment>